<sequence length="698" mass="79228">MRYTLRSTGILSRSLHRCAVVARYSPQFGRSVATWTPLAAAFNRKPEKKLFSIFNRQRKGLFGNSLLGDPSGFYLFKEQADIEADRLVREATSSIRTRNVVEIFDDLSNALCRVADMAECIRVLHGDSQFAASAEEASSAMNDLVENLNTNRPLYMALKKVVDAGQDVKPMDDIDRYVARLFLVDFEAAGIHLEERKRKEVVKLNAKVLAAGMTFSRRCYEPHYVDAGMIPDAIKPYFHSDGKHIVIGNLMSDAPNEAVREAAYRVFLMPDQHQLEPLQEMLTNRFHLAKLVGFSSHSDRISRESVLGSAGKIEQFLETLSHNLRPHWESNKKELLDLKRQENPRATSLYPWDTTYLMTLARSRDADTEASQYMSYFPLGACMDGLSRLFESIYDVHFVIEDASDEDLWAADVYKLSVRSAEDEVLGLIYCDLYQRPDKSSPDCHFSIQGGRRLPDGSYQIPKVVLSLNYEPPQSGVPCLMNFDQIDNLFHEMGHAMHSMLGRTRYQHVTGTRTSTDFAEIPSTIMEYFSSDPRVLSQISRHYASGEALPESLLGKVCAARRKFSALDFQLQTLYAVTDQRFHGSVEPKDLLKIFADLHDEYAPFKYVPNTAWPTRFGHLFPYGGRYYSYLLARAVASDIWGKLFKADPFSREAGRKFRDHLLSHGGGRPPLELISNTLEHTPTVDEFVEALIDQTKV</sequence>
<evidence type="ECO:0000256" key="7">
    <source>
        <dbReference type="ARBA" id="ARBA00022946"/>
    </source>
</evidence>
<dbReference type="GO" id="GO:0006627">
    <property type="term" value="P:protein processing involved in protein targeting to mitochondrion"/>
    <property type="evidence" value="ECO:0007669"/>
    <property type="project" value="TreeGrafter"/>
</dbReference>
<comment type="caution">
    <text evidence="12">The sequence shown here is derived from an EMBL/GenBank/DDBJ whole genome shotgun (WGS) entry which is preliminary data.</text>
</comment>
<evidence type="ECO:0000256" key="3">
    <source>
        <dbReference type="ARBA" id="ARBA00022670"/>
    </source>
</evidence>
<dbReference type="InterPro" id="IPR033851">
    <property type="entry name" value="M3A_MIP"/>
</dbReference>
<evidence type="ECO:0000313" key="12">
    <source>
        <dbReference type="EMBL" id="OQV22223.1"/>
    </source>
</evidence>
<dbReference type="SUPFAM" id="SSF55486">
    <property type="entry name" value="Metalloproteases ('zincins'), catalytic domain"/>
    <property type="match status" value="1"/>
</dbReference>
<evidence type="ECO:0000259" key="11">
    <source>
        <dbReference type="Pfam" id="PF01432"/>
    </source>
</evidence>
<evidence type="ECO:0000256" key="9">
    <source>
        <dbReference type="ARBA" id="ARBA00023128"/>
    </source>
</evidence>
<gene>
    <name evidence="12" type="ORF">BV898_03725</name>
</gene>
<proteinExistence type="inferred from homology"/>
<comment type="similarity">
    <text evidence="2 10">Belongs to the peptidase M3 family.</text>
</comment>
<dbReference type="CDD" id="cd06457">
    <property type="entry name" value="M3A_MIP"/>
    <property type="match status" value="1"/>
</dbReference>
<dbReference type="Gene3D" id="1.10.1370.10">
    <property type="entry name" value="Neurolysin, domain 3"/>
    <property type="match status" value="1"/>
</dbReference>
<dbReference type="Gene3D" id="3.40.390.10">
    <property type="entry name" value="Collagenase (Catalytic Domain)"/>
    <property type="match status" value="1"/>
</dbReference>
<keyword evidence="13" id="KW-1185">Reference proteome</keyword>
<keyword evidence="9" id="KW-0496">Mitochondrion</keyword>
<evidence type="ECO:0000256" key="10">
    <source>
        <dbReference type="RuleBase" id="RU003435"/>
    </source>
</evidence>
<dbReference type="GO" id="GO:0005739">
    <property type="term" value="C:mitochondrion"/>
    <property type="evidence" value="ECO:0007669"/>
    <property type="project" value="UniProtKB-SubCell"/>
</dbReference>
<organism evidence="12 13">
    <name type="scientific">Hypsibius exemplaris</name>
    <name type="common">Freshwater tardigrade</name>
    <dbReference type="NCBI Taxonomy" id="2072580"/>
    <lineage>
        <taxon>Eukaryota</taxon>
        <taxon>Metazoa</taxon>
        <taxon>Ecdysozoa</taxon>
        <taxon>Tardigrada</taxon>
        <taxon>Eutardigrada</taxon>
        <taxon>Parachela</taxon>
        <taxon>Hypsibioidea</taxon>
        <taxon>Hypsibiidae</taxon>
        <taxon>Hypsibius</taxon>
    </lineage>
</organism>
<comment type="subcellular location">
    <subcellularLocation>
        <location evidence="1">Mitochondrion</location>
    </subcellularLocation>
</comment>
<feature type="domain" description="Peptidase M3A/M3B catalytic" evidence="11">
    <location>
        <begin position="250"/>
        <end position="691"/>
    </location>
</feature>
<evidence type="ECO:0000256" key="4">
    <source>
        <dbReference type="ARBA" id="ARBA00022723"/>
    </source>
</evidence>
<dbReference type="PANTHER" id="PTHR11804:SF79">
    <property type="entry name" value="MITOCHONDRIAL INTERMEDIATE PEPTIDASE"/>
    <property type="match status" value="1"/>
</dbReference>
<keyword evidence="5 10" id="KW-0378">Hydrolase</keyword>
<keyword evidence="6 10" id="KW-0862">Zinc</keyword>
<keyword evidence="7" id="KW-0809">Transit peptide</keyword>
<comment type="cofactor">
    <cofactor evidence="10">
        <name>Zn(2+)</name>
        <dbReference type="ChEBI" id="CHEBI:29105"/>
    </cofactor>
    <text evidence="10">Binds 1 zinc ion.</text>
</comment>
<protein>
    <submittedName>
        <fullName evidence="12">Mitochondrial intermediate peptidase</fullName>
    </submittedName>
</protein>
<accession>A0A1W0X420</accession>
<keyword evidence="3 10" id="KW-0645">Protease</keyword>
<dbReference type="PANTHER" id="PTHR11804">
    <property type="entry name" value="PROTEASE M3 THIMET OLIGOPEPTIDASE-RELATED"/>
    <property type="match status" value="1"/>
</dbReference>
<dbReference type="InterPro" id="IPR024079">
    <property type="entry name" value="MetalloPept_cat_dom_sf"/>
</dbReference>
<reference evidence="13" key="1">
    <citation type="submission" date="2017-01" db="EMBL/GenBank/DDBJ databases">
        <title>Comparative genomics of anhydrobiosis in the tardigrade Hypsibius dujardini.</title>
        <authorList>
            <person name="Yoshida Y."/>
            <person name="Koutsovoulos G."/>
            <person name="Laetsch D."/>
            <person name="Stevens L."/>
            <person name="Kumar S."/>
            <person name="Horikawa D."/>
            <person name="Ishino K."/>
            <person name="Komine S."/>
            <person name="Tomita M."/>
            <person name="Blaxter M."/>
            <person name="Arakawa K."/>
        </authorList>
    </citation>
    <scope>NUCLEOTIDE SEQUENCE [LARGE SCALE GENOMIC DNA]</scope>
    <source>
        <strain evidence="13">Z151</strain>
    </source>
</reference>
<evidence type="ECO:0000256" key="1">
    <source>
        <dbReference type="ARBA" id="ARBA00004173"/>
    </source>
</evidence>
<keyword evidence="4 10" id="KW-0479">Metal-binding</keyword>
<dbReference type="GO" id="GO:0004222">
    <property type="term" value="F:metalloendopeptidase activity"/>
    <property type="evidence" value="ECO:0007669"/>
    <property type="project" value="InterPro"/>
</dbReference>
<dbReference type="InterPro" id="IPR045090">
    <property type="entry name" value="Pept_M3A_M3B"/>
</dbReference>
<dbReference type="InterPro" id="IPR001567">
    <property type="entry name" value="Pept_M3A_M3B_dom"/>
</dbReference>
<dbReference type="GO" id="GO:0046872">
    <property type="term" value="F:metal ion binding"/>
    <property type="evidence" value="ECO:0007669"/>
    <property type="project" value="UniProtKB-UniRule"/>
</dbReference>
<evidence type="ECO:0000256" key="5">
    <source>
        <dbReference type="ARBA" id="ARBA00022801"/>
    </source>
</evidence>
<evidence type="ECO:0000256" key="8">
    <source>
        <dbReference type="ARBA" id="ARBA00023049"/>
    </source>
</evidence>
<dbReference type="OrthoDB" id="17530at2759"/>
<dbReference type="Pfam" id="PF01432">
    <property type="entry name" value="Peptidase_M3"/>
    <property type="match status" value="1"/>
</dbReference>
<keyword evidence="8 10" id="KW-0482">Metalloprotease</keyword>
<evidence type="ECO:0000256" key="2">
    <source>
        <dbReference type="ARBA" id="ARBA00006040"/>
    </source>
</evidence>
<evidence type="ECO:0000256" key="6">
    <source>
        <dbReference type="ARBA" id="ARBA00022833"/>
    </source>
</evidence>
<evidence type="ECO:0000313" key="13">
    <source>
        <dbReference type="Proteomes" id="UP000192578"/>
    </source>
</evidence>
<name>A0A1W0X420_HYPEX</name>
<dbReference type="GO" id="GO:0006518">
    <property type="term" value="P:peptide metabolic process"/>
    <property type="evidence" value="ECO:0007669"/>
    <property type="project" value="TreeGrafter"/>
</dbReference>
<dbReference type="InterPro" id="IPR024077">
    <property type="entry name" value="Neurolysin/TOP_dom2"/>
</dbReference>
<dbReference type="Proteomes" id="UP000192578">
    <property type="component" value="Unassembled WGS sequence"/>
</dbReference>
<dbReference type="AlphaFoldDB" id="A0A1W0X420"/>
<dbReference type="EMBL" id="MTYJ01000018">
    <property type="protein sequence ID" value="OQV22223.1"/>
    <property type="molecule type" value="Genomic_DNA"/>
</dbReference>